<feature type="compositionally biased region" description="Low complexity" evidence="6">
    <location>
        <begin position="408"/>
        <end position="421"/>
    </location>
</feature>
<keyword evidence="9" id="KW-1185">Reference proteome</keyword>
<feature type="region of interest" description="Disordered" evidence="6">
    <location>
        <begin position="504"/>
        <end position="561"/>
    </location>
</feature>
<feature type="compositionally biased region" description="Pro residues" evidence="6">
    <location>
        <begin position="422"/>
        <end position="434"/>
    </location>
</feature>
<accession>A0A267GSE8</accession>
<evidence type="ECO:0000256" key="1">
    <source>
        <dbReference type="ARBA" id="ARBA00022723"/>
    </source>
</evidence>
<comment type="caution">
    <text evidence="8">The sequence shown here is derived from an EMBL/GenBank/DDBJ whole genome shotgun (WGS) entry which is preliminary data.</text>
</comment>
<sequence length="561" mass="61183">LLGKTKTLFSKEASQPSSSLSGSSQASARRSGAGSSSLSQTNRQQQQQQQQKKFPYYEDPNSFQAPGITRQLTRQFKEARLAKMTSKETQTNKLLLRLDRLISEGPLDPKQRKEFEQSIVYWAPDVDVPLCPHCGLRFLPLARRRHHCRLCGAVLCAACSLFLPYKLARVLTAPPADDGDSADAAAATAPGLGFIQRSGSESSLHSLLTAAVVSGGGGSGGSNSSREALVIRVCPDCRDCLEFRRHRSAARQQSTLMPASPISELYRQMRVALLKAGDLLSEYEPMAASLRRGEDSYNLAHVSELRMQIRQLLDQIDAVSLRIASLSARAQTPDPDEASDNTAGLQKQLRQQQLAKEARVERAIRAYAVAFVREGLLIVACLPTPDQLRELRAQRAEQQRREAEARRAAAAAKEQQQRSRAAPPPAPPPPPPPQGAFVAATARRRPAAAVGTGADEEAADPLLEQIGNLRDFIDQARQAGRADEVRALEANLAELLAELHARQEAERRQANAAANKPPAPPPPPPPRNPFEPEVRVAANPGSNPFETETDEVEYRGVNPFD</sequence>
<keyword evidence="5" id="KW-0175">Coiled coil</keyword>
<dbReference type="AlphaFoldDB" id="A0A267GSE8"/>
<evidence type="ECO:0000313" key="8">
    <source>
        <dbReference type="EMBL" id="PAA88933.1"/>
    </source>
</evidence>
<evidence type="ECO:0000256" key="3">
    <source>
        <dbReference type="ARBA" id="ARBA00022833"/>
    </source>
</evidence>
<dbReference type="InterPro" id="IPR011011">
    <property type="entry name" value="Znf_FYVE_PHD"/>
</dbReference>
<dbReference type="InterPro" id="IPR013083">
    <property type="entry name" value="Znf_RING/FYVE/PHD"/>
</dbReference>
<feature type="non-terminal residue" evidence="8">
    <location>
        <position position="1"/>
    </location>
</feature>
<dbReference type="InterPro" id="IPR021565">
    <property type="entry name" value="Rbsn_Rab-bd"/>
</dbReference>
<reference evidence="8 9" key="1">
    <citation type="submission" date="2017-06" db="EMBL/GenBank/DDBJ databases">
        <title>A platform for efficient transgenesis in Macrostomum lignano, a flatworm model organism for stem cell research.</title>
        <authorList>
            <person name="Berezikov E."/>
        </authorList>
    </citation>
    <scope>NUCLEOTIDE SEQUENCE [LARGE SCALE GENOMIC DNA]</scope>
    <source>
        <strain evidence="8">DV1</strain>
        <tissue evidence="8">Whole organism</tissue>
    </source>
</reference>
<proteinExistence type="predicted"/>
<dbReference type="Proteomes" id="UP000215902">
    <property type="component" value="Unassembled WGS sequence"/>
</dbReference>
<keyword evidence="3" id="KW-0862">Zinc</keyword>
<dbReference type="InterPro" id="IPR036531">
    <property type="entry name" value="Rbsn_Rab-bd_sf"/>
</dbReference>
<evidence type="ECO:0000259" key="7">
    <source>
        <dbReference type="PROSITE" id="PS50178"/>
    </source>
</evidence>
<dbReference type="GO" id="GO:0008270">
    <property type="term" value="F:zinc ion binding"/>
    <property type="evidence" value="ECO:0007669"/>
    <property type="project" value="UniProtKB-KW"/>
</dbReference>
<dbReference type="STRING" id="282301.A0A267GSE8"/>
<keyword evidence="2 4" id="KW-0863">Zinc-finger</keyword>
<evidence type="ECO:0000256" key="5">
    <source>
        <dbReference type="SAM" id="Coils"/>
    </source>
</evidence>
<dbReference type="InterPro" id="IPR017455">
    <property type="entry name" value="Znf_FYVE-rel"/>
</dbReference>
<dbReference type="InterPro" id="IPR052727">
    <property type="entry name" value="Rab4/Rab5_effector"/>
</dbReference>
<evidence type="ECO:0000313" key="9">
    <source>
        <dbReference type="Proteomes" id="UP000215902"/>
    </source>
</evidence>
<feature type="domain" description="FYVE-type" evidence="7">
    <location>
        <begin position="125"/>
        <end position="242"/>
    </location>
</feature>
<evidence type="ECO:0000256" key="6">
    <source>
        <dbReference type="SAM" id="MobiDB-lite"/>
    </source>
</evidence>
<dbReference type="OrthoDB" id="166134at2759"/>
<protein>
    <recommendedName>
        <fullName evidence="7">FYVE-type domain-containing protein</fullName>
    </recommendedName>
</protein>
<dbReference type="SUPFAM" id="SSF57903">
    <property type="entry name" value="FYVE/PHD zinc finger"/>
    <property type="match status" value="1"/>
</dbReference>
<dbReference type="SUPFAM" id="SSF140125">
    <property type="entry name" value="Rabenosyn-5 Rab-binding domain-like"/>
    <property type="match status" value="1"/>
</dbReference>
<name>A0A267GSE8_9PLAT</name>
<dbReference type="PANTHER" id="PTHR13510:SF44">
    <property type="entry name" value="RABENOSYN-5"/>
    <property type="match status" value="1"/>
</dbReference>
<feature type="coiled-coil region" evidence="5">
    <location>
        <begin position="302"/>
        <end position="329"/>
    </location>
</feature>
<feature type="compositionally biased region" description="Basic and acidic residues" evidence="6">
    <location>
        <begin position="393"/>
        <end position="407"/>
    </location>
</feature>
<feature type="compositionally biased region" description="Low complexity" evidence="6">
    <location>
        <begin position="14"/>
        <end position="51"/>
    </location>
</feature>
<feature type="region of interest" description="Disordered" evidence="6">
    <location>
        <begin position="393"/>
        <end position="437"/>
    </location>
</feature>
<dbReference type="Pfam" id="PF01363">
    <property type="entry name" value="FYVE"/>
    <property type="match status" value="1"/>
</dbReference>
<dbReference type="Gene3D" id="3.30.40.10">
    <property type="entry name" value="Zinc/RING finger domain, C3HC4 (zinc finger)"/>
    <property type="match status" value="1"/>
</dbReference>
<dbReference type="EMBL" id="NIVC01000169">
    <property type="protein sequence ID" value="PAA88933.1"/>
    <property type="molecule type" value="Genomic_DNA"/>
</dbReference>
<organism evidence="8 9">
    <name type="scientific">Macrostomum lignano</name>
    <dbReference type="NCBI Taxonomy" id="282301"/>
    <lineage>
        <taxon>Eukaryota</taxon>
        <taxon>Metazoa</taxon>
        <taxon>Spiralia</taxon>
        <taxon>Lophotrochozoa</taxon>
        <taxon>Platyhelminthes</taxon>
        <taxon>Rhabditophora</taxon>
        <taxon>Macrostomorpha</taxon>
        <taxon>Macrostomida</taxon>
        <taxon>Macrostomidae</taxon>
        <taxon>Macrostomum</taxon>
    </lineage>
</organism>
<keyword evidence="1" id="KW-0479">Metal-binding</keyword>
<dbReference type="SMART" id="SM00064">
    <property type="entry name" value="FYVE"/>
    <property type="match status" value="1"/>
</dbReference>
<dbReference type="InterPro" id="IPR000306">
    <property type="entry name" value="Znf_FYVE"/>
</dbReference>
<evidence type="ECO:0000256" key="4">
    <source>
        <dbReference type="PROSITE-ProRule" id="PRU00091"/>
    </source>
</evidence>
<feature type="compositionally biased region" description="Pro residues" evidence="6">
    <location>
        <begin position="517"/>
        <end position="529"/>
    </location>
</feature>
<dbReference type="PANTHER" id="PTHR13510">
    <property type="entry name" value="FYVE-FINGER-CONTAINING RAB5 EFFECTOR PROTEIN RABENOSYN-5-RELATED"/>
    <property type="match status" value="1"/>
</dbReference>
<dbReference type="Pfam" id="PF11464">
    <property type="entry name" value="Rbsn"/>
    <property type="match status" value="1"/>
</dbReference>
<dbReference type="Gene3D" id="4.10.860.20">
    <property type="entry name" value="Rabenosyn, Rab binding domain"/>
    <property type="match status" value="1"/>
</dbReference>
<gene>
    <name evidence="8" type="ORF">BOX15_Mlig031612g1</name>
</gene>
<dbReference type="PROSITE" id="PS50178">
    <property type="entry name" value="ZF_FYVE"/>
    <property type="match status" value="1"/>
</dbReference>
<feature type="region of interest" description="Disordered" evidence="6">
    <location>
        <begin position="1"/>
        <end position="64"/>
    </location>
</feature>
<evidence type="ECO:0000256" key="2">
    <source>
        <dbReference type="ARBA" id="ARBA00022771"/>
    </source>
</evidence>